<dbReference type="PANTHER" id="PTHR33452:SF1">
    <property type="entry name" value="INNER MEMBRANE PROTEIN YPHA-RELATED"/>
    <property type="match status" value="1"/>
</dbReference>
<dbReference type="EMBL" id="BMXE01000005">
    <property type="protein sequence ID" value="GHB38504.1"/>
    <property type="molecule type" value="Genomic_DNA"/>
</dbReference>
<dbReference type="Proteomes" id="UP000637980">
    <property type="component" value="Unassembled WGS sequence"/>
</dbReference>
<keyword evidence="1" id="KW-0812">Transmembrane</keyword>
<feature type="transmembrane region" description="Helical" evidence="1">
    <location>
        <begin position="46"/>
        <end position="64"/>
    </location>
</feature>
<dbReference type="InterPro" id="IPR051907">
    <property type="entry name" value="DoxX-like_oxidoreductase"/>
</dbReference>
<feature type="transmembrane region" description="Helical" evidence="1">
    <location>
        <begin position="84"/>
        <end position="107"/>
    </location>
</feature>
<organism evidence="2 3">
    <name type="scientific">Pseudovibrio japonicus</name>
    <dbReference type="NCBI Taxonomy" id="366534"/>
    <lineage>
        <taxon>Bacteria</taxon>
        <taxon>Pseudomonadati</taxon>
        <taxon>Pseudomonadota</taxon>
        <taxon>Alphaproteobacteria</taxon>
        <taxon>Hyphomicrobiales</taxon>
        <taxon>Stappiaceae</taxon>
        <taxon>Pseudovibrio</taxon>
    </lineage>
</organism>
<sequence length="196" mass="21174">MLVNLYQGIFGWLERVTDGWFLGLTARFLFAGILFMYFWNSAMTKLGDGFFGFLSPTAGAYAQILPQITEAAGYDVSQIPFLPYGLIVLLGTWAEIVIPVLIVLGLFTRAASVGFIGFVIVMSVVDVVGHGVAGATIGAFFDGNPSSVIVDQRALWIFLAIVLVVRGPGVFSLDWVLGKWFGVQHEAGTKDSKSLA</sequence>
<dbReference type="PANTHER" id="PTHR33452">
    <property type="entry name" value="OXIDOREDUCTASE CATD-RELATED"/>
    <property type="match status" value="1"/>
</dbReference>
<keyword evidence="1" id="KW-1133">Transmembrane helix</keyword>
<evidence type="ECO:0000313" key="3">
    <source>
        <dbReference type="Proteomes" id="UP000637980"/>
    </source>
</evidence>
<feature type="transmembrane region" description="Helical" evidence="1">
    <location>
        <begin position="20"/>
        <end position="39"/>
    </location>
</feature>
<feature type="transmembrane region" description="Helical" evidence="1">
    <location>
        <begin position="114"/>
        <end position="141"/>
    </location>
</feature>
<gene>
    <name evidence="2" type="ORF">GCM10007094_29940</name>
</gene>
<feature type="transmembrane region" description="Helical" evidence="1">
    <location>
        <begin position="153"/>
        <end position="177"/>
    </location>
</feature>
<name>A0ABQ3EGG2_9HYPH</name>
<keyword evidence="3" id="KW-1185">Reference proteome</keyword>
<comment type="caution">
    <text evidence="2">The sequence shown here is derived from an EMBL/GenBank/DDBJ whole genome shotgun (WGS) entry which is preliminary data.</text>
</comment>
<evidence type="ECO:0008006" key="4">
    <source>
        <dbReference type="Google" id="ProtNLM"/>
    </source>
</evidence>
<keyword evidence="1" id="KW-0472">Membrane</keyword>
<proteinExistence type="predicted"/>
<evidence type="ECO:0000256" key="1">
    <source>
        <dbReference type="SAM" id="Phobius"/>
    </source>
</evidence>
<reference evidence="3" key="1">
    <citation type="journal article" date="2019" name="Int. J. Syst. Evol. Microbiol.">
        <title>The Global Catalogue of Microorganisms (GCM) 10K type strain sequencing project: providing services to taxonomists for standard genome sequencing and annotation.</title>
        <authorList>
            <consortium name="The Broad Institute Genomics Platform"/>
            <consortium name="The Broad Institute Genome Sequencing Center for Infectious Disease"/>
            <person name="Wu L."/>
            <person name="Ma J."/>
        </authorList>
    </citation>
    <scope>NUCLEOTIDE SEQUENCE [LARGE SCALE GENOMIC DNA]</scope>
    <source>
        <strain evidence="3">KCTC 12861</strain>
    </source>
</reference>
<protein>
    <recommendedName>
        <fullName evidence="4">DoxX</fullName>
    </recommendedName>
</protein>
<evidence type="ECO:0000313" key="2">
    <source>
        <dbReference type="EMBL" id="GHB38504.1"/>
    </source>
</evidence>
<accession>A0ABQ3EGG2</accession>